<evidence type="ECO:0008006" key="9">
    <source>
        <dbReference type="Google" id="ProtNLM"/>
    </source>
</evidence>
<evidence type="ECO:0000256" key="4">
    <source>
        <dbReference type="ARBA" id="ARBA00022989"/>
    </source>
</evidence>
<keyword evidence="4 6" id="KW-1133">Transmembrane helix</keyword>
<keyword evidence="3 6" id="KW-0812">Transmembrane</keyword>
<evidence type="ECO:0000256" key="3">
    <source>
        <dbReference type="ARBA" id="ARBA00022692"/>
    </source>
</evidence>
<feature type="transmembrane region" description="Helical" evidence="6">
    <location>
        <begin position="172"/>
        <end position="196"/>
    </location>
</feature>
<feature type="transmembrane region" description="Helical" evidence="6">
    <location>
        <begin position="320"/>
        <end position="340"/>
    </location>
</feature>
<proteinExistence type="predicted"/>
<feature type="transmembrane region" description="Helical" evidence="6">
    <location>
        <begin position="41"/>
        <end position="62"/>
    </location>
</feature>
<reference evidence="7 8" key="1">
    <citation type="submission" date="2019-09" db="EMBL/GenBank/DDBJ databases">
        <title>Draft genome sequencing and comparative genomics of hatchery-associated Vibrios.</title>
        <authorList>
            <person name="Kehlet-Delgado H."/>
            <person name="Mueller R.S."/>
        </authorList>
    </citation>
    <scope>NUCLEOTIDE SEQUENCE [LARGE SCALE GENOMIC DNA]</scope>
    <source>
        <strain evidence="7 8">09-121-3</strain>
    </source>
</reference>
<dbReference type="GO" id="GO:0005886">
    <property type="term" value="C:plasma membrane"/>
    <property type="evidence" value="ECO:0007669"/>
    <property type="project" value="UniProtKB-SubCell"/>
</dbReference>
<dbReference type="Proteomes" id="UP000576645">
    <property type="component" value="Unassembled WGS sequence"/>
</dbReference>
<evidence type="ECO:0000256" key="2">
    <source>
        <dbReference type="ARBA" id="ARBA00022475"/>
    </source>
</evidence>
<feature type="transmembrane region" description="Helical" evidence="6">
    <location>
        <begin position="377"/>
        <end position="399"/>
    </location>
</feature>
<feature type="transmembrane region" description="Helical" evidence="6">
    <location>
        <begin position="255"/>
        <end position="273"/>
    </location>
</feature>
<accession>A0AAP6ZNZ6</accession>
<dbReference type="RefSeq" id="WP_099608998.1">
    <property type="nucleotide sequence ID" value="NZ_VTXP01000007.1"/>
</dbReference>
<sequence length="405" mass="45029">MMKRNVITKVMETSGAKFYGLFVGVFSLSYSAHVLGVEGRGLFATVTTWIGMFAVLSSLSLGQSFFKALSLVQGKPKKELVGSSFYLVIALSSFASLSWFASFLIGVLPEMSLSLLIVGGVLIPLFIWDQISPNIMSSLGLISSYNKSVIISRTVTIGSLFILLAVEPRVEFALIATFLGYTIAFLFNYNAIYSVLGVVKLRVTYIKTLVIEGGKLHLNTITAFVVSGTDIIMLSKLSTMESVGHYQLSVQLLNLLYILPQSIALIVYGMVDKNGKINWFKHRNLLFWGIASLVVLVPSIFLLSDFFIRLIAGEAFLESAHLLKMQSMILLPAFLAIMLAPQWISQGYVWTMSIVGSVSAILNLCLNYFLIPIYDTYGAIYSSAITYYLFFPINIWMIWKCQRLR</sequence>
<dbReference type="PANTHER" id="PTHR30250">
    <property type="entry name" value="PST FAMILY PREDICTED COLANIC ACID TRANSPORTER"/>
    <property type="match status" value="1"/>
</dbReference>
<feature type="transmembrane region" description="Helical" evidence="6">
    <location>
        <begin position="83"/>
        <end position="105"/>
    </location>
</feature>
<keyword evidence="5 6" id="KW-0472">Membrane</keyword>
<evidence type="ECO:0000256" key="1">
    <source>
        <dbReference type="ARBA" id="ARBA00004651"/>
    </source>
</evidence>
<feature type="transmembrane region" description="Helical" evidence="6">
    <location>
        <begin position="285"/>
        <end position="308"/>
    </location>
</feature>
<protein>
    <recommendedName>
        <fullName evidence="9">Polysaccharide biosynthesis protein C-terminal domain-containing protein</fullName>
    </recommendedName>
</protein>
<keyword evidence="2" id="KW-1003">Cell membrane</keyword>
<evidence type="ECO:0000256" key="5">
    <source>
        <dbReference type="ARBA" id="ARBA00023136"/>
    </source>
</evidence>
<gene>
    <name evidence="7" type="ORF">F0238_14740</name>
</gene>
<dbReference type="PANTHER" id="PTHR30250:SF26">
    <property type="entry name" value="PSMA PROTEIN"/>
    <property type="match status" value="1"/>
</dbReference>
<evidence type="ECO:0000256" key="6">
    <source>
        <dbReference type="SAM" id="Phobius"/>
    </source>
</evidence>
<comment type="subcellular location">
    <subcellularLocation>
        <location evidence="1">Cell membrane</location>
        <topology evidence="1">Multi-pass membrane protein</topology>
    </subcellularLocation>
</comment>
<feature type="transmembrane region" description="Helical" evidence="6">
    <location>
        <begin position="149"/>
        <end position="166"/>
    </location>
</feature>
<evidence type="ECO:0000313" key="7">
    <source>
        <dbReference type="EMBL" id="NOJ23991.1"/>
    </source>
</evidence>
<organism evidence="7 8">
    <name type="scientific">Vibrio coralliilyticus</name>
    <dbReference type="NCBI Taxonomy" id="190893"/>
    <lineage>
        <taxon>Bacteria</taxon>
        <taxon>Pseudomonadati</taxon>
        <taxon>Pseudomonadota</taxon>
        <taxon>Gammaproteobacteria</taxon>
        <taxon>Vibrionales</taxon>
        <taxon>Vibrionaceae</taxon>
        <taxon>Vibrio</taxon>
    </lineage>
</organism>
<comment type="caution">
    <text evidence="7">The sequence shown here is derived from an EMBL/GenBank/DDBJ whole genome shotgun (WGS) entry which is preliminary data.</text>
</comment>
<dbReference type="AlphaFoldDB" id="A0AAP6ZNZ6"/>
<dbReference type="EMBL" id="VTXP01000007">
    <property type="protein sequence ID" value="NOJ23991.1"/>
    <property type="molecule type" value="Genomic_DNA"/>
</dbReference>
<feature type="transmembrane region" description="Helical" evidence="6">
    <location>
        <begin position="111"/>
        <end position="128"/>
    </location>
</feature>
<evidence type="ECO:0000313" key="8">
    <source>
        <dbReference type="Proteomes" id="UP000576645"/>
    </source>
</evidence>
<dbReference type="InterPro" id="IPR050833">
    <property type="entry name" value="Poly_Biosynth_Transport"/>
</dbReference>
<feature type="transmembrane region" description="Helical" evidence="6">
    <location>
        <begin position="347"/>
        <end position="371"/>
    </location>
</feature>
<name>A0AAP6ZNZ6_9VIBR</name>